<sequence length="234" mass="23869">MANFSSILGAVGAAAGGPVGAIGAGLISGIPSLLAAGKQKRAYKNLKLQDTTPEPFKEALALSRQNATSQLPGLGAGQNRLAATQAGATSGLLRGSGSTAALLGGLTAGVAQRQAGEQQLGIQGEQFRQRGQDQLRRDLATQADYNTNDLNNYNKERAALKQSSNENLSRGIGAITGGLASGINIGQQNKYTDAINKTSQLGGGGVGGGLMSFPPLPGKRRSPYSGLGVQYPSY</sequence>
<dbReference type="EMBL" id="BMGS01000016">
    <property type="protein sequence ID" value="GGG61365.1"/>
    <property type="molecule type" value="Genomic_DNA"/>
</dbReference>
<accession>A0ABQ1X5V5</accession>
<protein>
    <recommendedName>
        <fullName evidence="3">Glycine zipper domain-containing protein</fullName>
    </recommendedName>
</protein>
<dbReference type="RefSeq" id="WP_188559801.1">
    <property type="nucleotide sequence ID" value="NZ_BMGS01000016.1"/>
</dbReference>
<evidence type="ECO:0000313" key="1">
    <source>
        <dbReference type="EMBL" id="GGG61365.1"/>
    </source>
</evidence>
<dbReference type="Proteomes" id="UP000601361">
    <property type="component" value="Unassembled WGS sequence"/>
</dbReference>
<proteinExistence type="predicted"/>
<reference evidence="2" key="1">
    <citation type="journal article" date="2019" name="Int. J. Syst. Evol. Microbiol.">
        <title>The Global Catalogue of Microorganisms (GCM) 10K type strain sequencing project: providing services to taxonomists for standard genome sequencing and annotation.</title>
        <authorList>
            <consortium name="The Broad Institute Genomics Platform"/>
            <consortium name="The Broad Institute Genome Sequencing Center for Infectious Disease"/>
            <person name="Wu L."/>
            <person name="Ma J."/>
        </authorList>
    </citation>
    <scope>NUCLEOTIDE SEQUENCE [LARGE SCALE GENOMIC DNA]</scope>
    <source>
        <strain evidence="2">CGMCC 1.12990</strain>
    </source>
</reference>
<gene>
    <name evidence="1" type="ORF">GCM10011378_41750</name>
</gene>
<name>A0ABQ1X5V5_9BACT</name>
<comment type="caution">
    <text evidence="1">The sequence shown here is derived from an EMBL/GenBank/DDBJ whole genome shotgun (WGS) entry which is preliminary data.</text>
</comment>
<evidence type="ECO:0008006" key="3">
    <source>
        <dbReference type="Google" id="ProtNLM"/>
    </source>
</evidence>
<organism evidence="1 2">
    <name type="scientific">Hymenobacter glacieicola</name>
    <dbReference type="NCBI Taxonomy" id="1562124"/>
    <lineage>
        <taxon>Bacteria</taxon>
        <taxon>Pseudomonadati</taxon>
        <taxon>Bacteroidota</taxon>
        <taxon>Cytophagia</taxon>
        <taxon>Cytophagales</taxon>
        <taxon>Hymenobacteraceae</taxon>
        <taxon>Hymenobacter</taxon>
    </lineage>
</organism>
<evidence type="ECO:0000313" key="2">
    <source>
        <dbReference type="Proteomes" id="UP000601361"/>
    </source>
</evidence>
<keyword evidence="2" id="KW-1185">Reference proteome</keyword>